<evidence type="ECO:0000259" key="8">
    <source>
        <dbReference type="Pfam" id="PF05189"/>
    </source>
</evidence>
<dbReference type="InterPro" id="IPR036553">
    <property type="entry name" value="RPTC_insert"/>
</dbReference>
<dbReference type="STRING" id="1499967.U27_00346"/>
<sequence>MVVIDGAFGEGGGQILRTSLALSLVTCKPFQIERIRANRKKPGLGKQHLTAVNAAAQVGSAHVQGNSLGSMELTFAPQQIIPGRYHFVVGTAGSSTLVLQTILPALLTVPTRSELILEGGTHNPLAPSFDFLEKTFLPILCRMGVNITVSLERPGFYPAGGGKFSALIEPTNQLSRLDLFERGIIKKCSATALLSKLPQHIGERELNILERELGWPARNLTIEEVQNPYGPGNALIAKVECEHITTVFTGFGERGVRAETVAHKLAEEIREYLDADVPVDRHLADQLILPMALAGGGGFRTIAPTTHTLTNIEVLKQFLAIDVSLAQLNPAVWEVTIKNP</sequence>
<comment type="function">
    <text evidence="5">Catalyzes the conversion of 3'-phosphate to a 2',3'-cyclic phosphodiester at the end of RNA. The mechanism of action of the enzyme occurs in 3 steps: (A) adenylation of the enzyme by ATP; (B) transfer of adenylate to an RNA-N3'P to produce RNA-N3'PP5'A; (C) and attack of the adjacent 2'-hydroxyl on the 3'-phosphorus in the diester linkage to produce the cyclic end product. The biological role of this enzyme is unknown but it is likely to function in some aspects of cellular RNA processing.</text>
</comment>
<proteinExistence type="inferred from homology"/>
<comment type="similarity">
    <text evidence="1 5">Belongs to the RNA 3'-terminal cyclase family. Type 1 subfamily.</text>
</comment>
<keyword evidence="5" id="KW-0067">ATP-binding</keyword>
<feature type="domain" description="RNA 3'-terminal phosphate cyclase insert" evidence="8">
    <location>
        <begin position="181"/>
        <end position="273"/>
    </location>
</feature>
<dbReference type="Pfam" id="PF05189">
    <property type="entry name" value="RTC_insert"/>
    <property type="match status" value="1"/>
</dbReference>
<protein>
    <recommendedName>
        <fullName evidence="5 6">RNA 3'-terminal phosphate cyclase</fullName>
        <shortName evidence="5">RNA cyclase</shortName>
        <shortName evidence="5">RNA-3'-phosphate cyclase</shortName>
        <ecNumber evidence="5 6">6.5.1.4</ecNumber>
    </recommendedName>
</protein>
<evidence type="ECO:0000259" key="7">
    <source>
        <dbReference type="Pfam" id="PF01137"/>
    </source>
</evidence>
<gene>
    <name evidence="5" type="primary">rtcA</name>
    <name evidence="9" type="ORF">U27_00346</name>
</gene>
<evidence type="ECO:0000256" key="3">
    <source>
        <dbReference type="ARBA" id="ARBA00022741"/>
    </source>
</evidence>
<keyword evidence="5" id="KW-0963">Cytoplasm</keyword>
<dbReference type="SUPFAM" id="SSF52913">
    <property type="entry name" value="RNA 3'-terminal phosphate cyclase, RPTC, insert domain"/>
    <property type="match status" value="1"/>
</dbReference>
<feature type="binding site" evidence="5">
    <location>
        <position position="100"/>
    </location>
    <ligand>
        <name>ATP</name>
        <dbReference type="ChEBI" id="CHEBI:30616"/>
    </ligand>
</feature>
<dbReference type="Proteomes" id="UP000030661">
    <property type="component" value="Unassembled WGS sequence"/>
</dbReference>
<dbReference type="GO" id="GO:0005524">
    <property type="term" value="F:ATP binding"/>
    <property type="evidence" value="ECO:0007669"/>
    <property type="project" value="UniProtKB-KW"/>
</dbReference>
<name>A0A081C794_VECG1</name>
<dbReference type="eggNOG" id="COG0430">
    <property type="taxonomic scope" value="Bacteria"/>
</dbReference>
<dbReference type="GO" id="GO:0006396">
    <property type="term" value="P:RNA processing"/>
    <property type="evidence" value="ECO:0007669"/>
    <property type="project" value="UniProtKB-UniRule"/>
</dbReference>
<dbReference type="NCBIfam" id="NF003246">
    <property type="entry name" value="PRK04204.1-2"/>
    <property type="match status" value="1"/>
</dbReference>
<evidence type="ECO:0000313" key="10">
    <source>
        <dbReference type="Proteomes" id="UP000030661"/>
    </source>
</evidence>
<keyword evidence="2 5" id="KW-0436">Ligase</keyword>
<dbReference type="Pfam" id="PF01137">
    <property type="entry name" value="RTC"/>
    <property type="match status" value="1"/>
</dbReference>
<dbReference type="NCBIfam" id="TIGR03399">
    <property type="entry name" value="RNA_3prim_cycl"/>
    <property type="match status" value="1"/>
</dbReference>
<dbReference type="Gene3D" id="3.30.360.20">
    <property type="entry name" value="RNA 3'-terminal phosphate cyclase, insert domain"/>
    <property type="match status" value="1"/>
</dbReference>
<dbReference type="InterPro" id="IPR037136">
    <property type="entry name" value="RNA3'_phos_cyclase_dom_sf"/>
</dbReference>
<feature type="binding site" evidence="5">
    <location>
        <begin position="282"/>
        <end position="286"/>
    </location>
    <ligand>
        <name>ATP</name>
        <dbReference type="ChEBI" id="CHEBI:30616"/>
    </ligand>
</feature>
<dbReference type="SUPFAM" id="SSF55205">
    <property type="entry name" value="EPT/RTPC-like"/>
    <property type="match status" value="2"/>
</dbReference>
<accession>A0A081C794</accession>
<keyword evidence="3 5" id="KW-0547">Nucleotide-binding</keyword>
<dbReference type="HOGENOM" id="CLU_027882_0_0_0"/>
<evidence type="ECO:0000256" key="5">
    <source>
        <dbReference type="HAMAP-Rule" id="MF_00200"/>
    </source>
</evidence>
<dbReference type="GO" id="GO:0003963">
    <property type="term" value="F:RNA-3'-phosphate cyclase activity"/>
    <property type="evidence" value="ECO:0007669"/>
    <property type="project" value="UniProtKB-UniRule"/>
</dbReference>
<dbReference type="PANTHER" id="PTHR11096">
    <property type="entry name" value="RNA 3' TERMINAL PHOSPHATE CYCLASE"/>
    <property type="match status" value="1"/>
</dbReference>
<evidence type="ECO:0000256" key="2">
    <source>
        <dbReference type="ARBA" id="ARBA00022598"/>
    </source>
</evidence>
<dbReference type="AlphaFoldDB" id="A0A081C794"/>
<dbReference type="Gene3D" id="3.65.10.20">
    <property type="entry name" value="RNA 3'-terminal phosphate cyclase domain"/>
    <property type="match status" value="1"/>
</dbReference>
<dbReference type="EC" id="6.5.1.4" evidence="5 6"/>
<dbReference type="EMBL" id="DF820473">
    <property type="protein sequence ID" value="GAK60449.1"/>
    <property type="molecule type" value="Genomic_DNA"/>
</dbReference>
<organism evidence="9 10">
    <name type="scientific">Vecturithrix granuli</name>
    <dbReference type="NCBI Taxonomy" id="1499967"/>
    <lineage>
        <taxon>Bacteria</taxon>
        <taxon>Candidatus Moduliflexota</taxon>
        <taxon>Candidatus Vecturitrichia</taxon>
        <taxon>Candidatus Vecturitrichales</taxon>
        <taxon>Candidatus Vecturitrichaceae</taxon>
        <taxon>Candidatus Vecturithrix</taxon>
    </lineage>
</organism>
<evidence type="ECO:0000256" key="6">
    <source>
        <dbReference type="NCBIfam" id="TIGR03399"/>
    </source>
</evidence>
<comment type="catalytic activity">
    <reaction evidence="4 5">
        <text>a 3'-end 3'-phospho-ribonucleotide-RNA + ATP = a 3'-end 2',3'-cyclophospho-ribonucleotide-RNA + AMP + diphosphate</text>
        <dbReference type="Rhea" id="RHEA:23976"/>
        <dbReference type="Rhea" id="RHEA-COMP:10463"/>
        <dbReference type="Rhea" id="RHEA-COMP:10464"/>
        <dbReference type="ChEBI" id="CHEBI:30616"/>
        <dbReference type="ChEBI" id="CHEBI:33019"/>
        <dbReference type="ChEBI" id="CHEBI:83062"/>
        <dbReference type="ChEBI" id="CHEBI:83064"/>
        <dbReference type="ChEBI" id="CHEBI:456215"/>
        <dbReference type="EC" id="6.5.1.4"/>
    </reaction>
</comment>
<evidence type="ECO:0000256" key="1">
    <source>
        <dbReference type="ARBA" id="ARBA00009206"/>
    </source>
</evidence>
<comment type="subcellular location">
    <subcellularLocation>
        <location evidence="5">Cytoplasm</location>
    </subcellularLocation>
</comment>
<dbReference type="InterPro" id="IPR000228">
    <property type="entry name" value="RNA3'_term_phos_cyc"/>
</dbReference>
<reference evidence="9 10" key="1">
    <citation type="journal article" date="2015" name="PeerJ">
        <title>First genomic representation of candidate bacterial phylum KSB3 points to enhanced environmental sensing as a trigger of wastewater bulking.</title>
        <authorList>
            <person name="Sekiguchi Y."/>
            <person name="Ohashi A."/>
            <person name="Parks D.H."/>
            <person name="Yamauchi T."/>
            <person name="Tyson G.W."/>
            <person name="Hugenholtz P."/>
        </authorList>
    </citation>
    <scope>NUCLEOTIDE SEQUENCE [LARGE SCALE GENOMIC DNA]</scope>
</reference>
<dbReference type="InterPro" id="IPR023797">
    <property type="entry name" value="RNA3'_phos_cyclase_dom"/>
</dbReference>
<dbReference type="InterPro" id="IPR013791">
    <property type="entry name" value="RNA3'-term_phos_cycl_insert"/>
</dbReference>
<dbReference type="InterPro" id="IPR013792">
    <property type="entry name" value="RNA3'P_cycl/enolpyr_Trfase_a/b"/>
</dbReference>
<evidence type="ECO:0000256" key="4">
    <source>
        <dbReference type="ARBA" id="ARBA00024481"/>
    </source>
</evidence>
<keyword evidence="10" id="KW-1185">Reference proteome</keyword>
<dbReference type="PANTHER" id="PTHR11096:SF0">
    <property type="entry name" value="RNA 3'-TERMINAL PHOSPHATE CYCLASE"/>
    <property type="match status" value="1"/>
</dbReference>
<dbReference type="InterPro" id="IPR017770">
    <property type="entry name" value="RNA3'_term_phos_cyc_type_1"/>
</dbReference>
<feature type="active site" description="Tele-AMP-histidine intermediate" evidence="5">
    <location>
        <position position="307"/>
    </location>
</feature>
<dbReference type="HAMAP" id="MF_00200">
    <property type="entry name" value="RTC"/>
    <property type="match status" value="1"/>
</dbReference>
<dbReference type="GO" id="GO:0005737">
    <property type="term" value="C:cytoplasm"/>
    <property type="evidence" value="ECO:0007669"/>
    <property type="project" value="UniProtKB-SubCell"/>
</dbReference>
<evidence type="ECO:0000313" key="9">
    <source>
        <dbReference type="EMBL" id="GAK60449.1"/>
    </source>
</evidence>
<dbReference type="PIRSF" id="PIRSF005378">
    <property type="entry name" value="RNA3'_term_phos_cycl_euk"/>
    <property type="match status" value="1"/>
</dbReference>
<feature type="domain" description="RNA 3'-terminal phosphate cyclase" evidence="7">
    <location>
        <begin position="9"/>
        <end position="323"/>
    </location>
</feature>